<dbReference type="Gene3D" id="3.30.530.20">
    <property type="match status" value="1"/>
</dbReference>
<evidence type="ECO:0000313" key="2">
    <source>
        <dbReference type="EMBL" id="GAA3384036.1"/>
    </source>
</evidence>
<sequence length="160" mass="19037">MSTSAPLPLQDGETITASTVVRRAPEEVYALVTDVTRIPEWSPECVRCEWLDEHRFKGWNRRALARWSTVATVVNREPDREFSFVVRLGWREFTEWTYRTDPGPEPDTTQLTETFRMRMPLPRAVLWYERLMLRVRDRRTDLQQNLEQSLERIRALAENQ</sequence>
<keyword evidence="1" id="KW-0175">Coiled coil</keyword>
<reference evidence="3" key="1">
    <citation type="journal article" date="2019" name="Int. J. Syst. Evol. Microbiol.">
        <title>The Global Catalogue of Microorganisms (GCM) 10K type strain sequencing project: providing services to taxonomists for standard genome sequencing and annotation.</title>
        <authorList>
            <consortium name="The Broad Institute Genomics Platform"/>
            <consortium name="The Broad Institute Genome Sequencing Center for Infectious Disease"/>
            <person name="Wu L."/>
            <person name="Ma J."/>
        </authorList>
    </citation>
    <scope>NUCLEOTIDE SEQUENCE [LARGE SCALE GENOMIC DNA]</scope>
    <source>
        <strain evidence="3">JCM 9458</strain>
    </source>
</reference>
<dbReference type="Proteomes" id="UP001501676">
    <property type="component" value="Unassembled WGS sequence"/>
</dbReference>
<accession>A0ABP6ST93</accession>
<dbReference type="RefSeq" id="WP_345726974.1">
    <property type="nucleotide sequence ID" value="NZ_BAAAYN010000006.1"/>
</dbReference>
<dbReference type="SUPFAM" id="SSF55961">
    <property type="entry name" value="Bet v1-like"/>
    <property type="match status" value="1"/>
</dbReference>
<dbReference type="CDD" id="cd07812">
    <property type="entry name" value="SRPBCC"/>
    <property type="match status" value="1"/>
</dbReference>
<feature type="coiled-coil region" evidence="1">
    <location>
        <begin position="132"/>
        <end position="159"/>
    </location>
</feature>
<evidence type="ECO:0008006" key="4">
    <source>
        <dbReference type="Google" id="ProtNLM"/>
    </source>
</evidence>
<organism evidence="2 3">
    <name type="scientific">Cryptosporangium minutisporangium</name>
    <dbReference type="NCBI Taxonomy" id="113569"/>
    <lineage>
        <taxon>Bacteria</taxon>
        <taxon>Bacillati</taxon>
        <taxon>Actinomycetota</taxon>
        <taxon>Actinomycetes</taxon>
        <taxon>Cryptosporangiales</taxon>
        <taxon>Cryptosporangiaceae</taxon>
        <taxon>Cryptosporangium</taxon>
    </lineage>
</organism>
<dbReference type="InterPro" id="IPR019587">
    <property type="entry name" value="Polyketide_cyclase/dehydratase"/>
</dbReference>
<evidence type="ECO:0000256" key="1">
    <source>
        <dbReference type="SAM" id="Coils"/>
    </source>
</evidence>
<keyword evidence="3" id="KW-1185">Reference proteome</keyword>
<protein>
    <recommendedName>
        <fullName evidence="4">SRPBCC family protein</fullName>
    </recommendedName>
</protein>
<proteinExistence type="predicted"/>
<comment type="caution">
    <text evidence="2">The sequence shown here is derived from an EMBL/GenBank/DDBJ whole genome shotgun (WGS) entry which is preliminary data.</text>
</comment>
<dbReference type="EMBL" id="BAAAYN010000006">
    <property type="protein sequence ID" value="GAA3384036.1"/>
    <property type="molecule type" value="Genomic_DNA"/>
</dbReference>
<gene>
    <name evidence="2" type="ORF">GCM10020369_12210</name>
</gene>
<name>A0ABP6ST93_9ACTN</name>
<dbReference type="Pfam" id="PF10604">
    <property type="entry name" value="Polyketide_cyc2"/>
    <property type="match status" value="1"/>
</dbReference>
<evidence type="ECO:0000313" key="3">
    <source>
        <dbReference type="Proteomes" id="UP001501676"/>
    </source>
</evidence>
<dbReference type="InterPro" id="IPR023393">
    <property type="entry name" value="START-like_dom_sf"/>
</dbReference>